<dbReference type="eggNOG" id="COG2823">
    <property type="taxonomic scope" value="Bacteria"/>
</dbReference>
<dbReference type="PROSITE" id="PS51257">
    <property type="entry name" value="PROKAR_LIPOPROTEIN"/>
    <property type="match status" value="1"/>
</dbReference>
<dbReference type="Proteomes" id="UP000017842">
    <property type="component" value="Unassembled WGS sequence"/>
</dbReference>
<dbReference type="InterPro" id="IPR051686">
    <property type="entry name" value="Lipoprotein_DolP"/>
</dbReference>
<feature type="domain" description="BON" evidence="2">
    <location>
        <begin position="142"/>
        <end position="210"/>
    </location>
</feature>
<dbReference type="SMART" id="SM00749">
    <property type="entry name" value="BON"/>
    <property type="match status" value="1"/>
</dbReference>
<protein>
    <submittedName>
        <fullName evidence="3">Transport-associated protein</fullName>
    </submittedName>
</protein>
<dbReference type="SUPFAM" id="SSF58113">
    <property type="entry name" value="Apolipoprotein A-I"/>
    <property type="match status" value="1"/>
</dbReference>
<gene>
    <name evidence="3" type="ORF">MGMO_96c00010</name>
</gene>
<feature type="compositionally biased region" description="Basic and acidic residues" evidence="1">
    <location>
        <begin position="49"/>
        <end position="110"/>
    </location>
</feature>
<reference evidence="3 4" key="1">
    <citation type="journal article" date="2013" name="Genome Announc.">
        <title>Draft Genome Sequence of the Methanotrophic Gammaproteobacterium Methyloglobulus morosus DSM 22980 Strain KoM1.</title>
        <authorList>
            <person name="Poehlein A."/>
            <person name="Deutzmann J.S."/>
            <person name="Daniel R."/>
            <person name="Simeonova D.D."/>
        </authorList>
    </citation>
    <scope>NUCLEOTIDE SEQUENCE [LARGE SCALE GENOMIC DNA]</scope>
    <source>
        <strain evidence="3 4">KoM1</strain>
    </source>
</reference>
<dbReference type="STRING" id="1116472.MGMO_96c00010"/>
<dbReference type="EMBL" id="AYLO01000092">
    <property type="protein sequence ID" value="ESS71554.1"/>
    <property type="molecule type" value="Genomic_DNA"/>
</dbReference>
<organism evidence="3 4">
    <name type="scientific">Methyloglobulus morosus KoM1</name>
    <dbReference type="NCBI Taxonomy" id="1116472"/>
    <lineage>
        <taxon>Bacteria</taxon>
        <taxon>Pseudomonadati</taxon>
        <taxon>Pseudomonadota</taxon>
        <taxon>Gammaproteobacteria</taxon>
        <taxon>Methylococcales</taxon>
        <taxon>Methylococcaceae</taxon>
        <taxon>Methyloglobulus</taxon>
    </lineage>
</organism>
<evidence type="ECO:0000313" key="4">
    <source>
        <dbReference type="Proteomes" id="UP000017842"/>
    </source>
</evidence>
<dbReference type="PANTHER" id="PTHR34606">
    <property type="entry name" value="BON DOMAIN-CONTAINING PROTEIN"/>
    <property type="match status" value="1"/>
</dbReference>
<dbReference type="RefSeq" id="WP_023495377.1">
    <property type="nucleotide sequence ID" value="NZ_AYLO01000092.1"/>
</dbReference>
<dbReference type="AlphaFoldDB" id="V5BUN3"/>
<evidence type="ECO:0000256" key="1">
    <source>
        <dbReference type="SAM" id="MobiDB-lite"/>
    </source>
</evidence>
<comment type="caution">
    <text evidence="3">The sequence shown here is derived from an EMBL/GenBank/DDBJ whole genome shotgun (WGS) entry which is preliminary data.</text>
</comment>
<evidence type="ECO:0000259" key="2">
    <source>
        <dbReference type="PROSITE" id="PS50914"/>
    </source>
</evidence>
<feature type="compositionally biased region" description="Polar residues" evidence="1">
    <location>
        <begin position="33"/>
        <end position="47"/>
    </location>
</feature>
<proteinExistence type="predicted"/>
<dbReference type="InterPro" id="IPR007055">
    <property type="entry name" value="BON_dom"/>
</dbReference>
<dbReference type="OrthoDB" id="5569442at2"/>
<dbReference type="PROSITE" id="PS50914">
    <property type="entry name" value="BON"/>
    <property type="match status" value="1"/>
</dbReference>
<name>V5BUN3_9GAMM</name>
<feature type="region of interest" description="Disordered" evidence="1">
    <location>
        <begin position="32"/>
        <end position="110"/>
    </location>
</feature>
<accession>V5BUN3</accession>
<sequence>MKTTNEYNQKFIASRVLVMTCLSAVLGLAGCQDGSSEQAGQRMSNAAKNADKSIEKTDKVAKRQLEGMKDSLDKNAEQAKESINKSTEASKEVLDKSEDRVDENSEQAKDKVAQIKENVEKKLDDIKDSTTEKSETTGEYIDDTVITAKVKAAILGSSWLSASHIEVTTDKGIVKLSGTVDSEQNIAKAIEVASGQANVKAVQSDLMVSVNASSKK</sequence>
<dbReference type="InterPro" id="IPR014004">
    <property type="entry name" value="Transpt-assoc_nodulatn_dom_bac"/>
</dbReference>
<dbReference type="PANTHER" id="PTHR34606:SF16">
    <property type="entry name" value="BON DOMAIN-CONTAINING PROTEIN"/>
    <property type="match status" value="1"/>
</dbReference>
<dbReference type="Gene3D" id="1.20.120.20">
    <property type="entry name" value="Apolipoprotein"/>
    <property type="match status" value="1"/>
</dbReference>
<dbReference type="PATRIC" id="fig|1116472.3.peg.2670"/>
<dbReference type="Pfam" id="PF04972">
    <property type="entry name" value="BON"/>
    <property type="match status" value="1"/>
</dbReference>
<keyword evidence="4" id="KW-1185">Reference proteome</keyword>
<dbReference type="Gene3D" id="3.30.1340.30">
    <property type="match status" value="1"/>
</dbReference>
<evidence type="ECO:0000313" key="3">
    <source>
        <dbReference type="EMBL" id="ESS71554.1"/>
    </source>
</evidence>